<evidence type="ECO:0000256" key="1">
    <source>
        <dbReference type="ARBA" id="ARBA00008059"/>
    </source>
</evidence>
<accession>A0A1V9FGG4</accession>
<dbReference type="InterPro" id="IPR027417">
    <property type="entry name" value="P-loop_NTPase"/>
</dbReference>
<feature type="domain" description="AAA+ ATPase" evidence="4">
    <location>
        <begin position="98"/>
        <end position="231"/>
    </location>
</feature>
<sequence length="246" mass="27992">MNTTQTLQQMQQLRLQGMYQAYRSQLELPMDQQLEGHDLVAYLLQSEELNRANEKTAYYLKLAKLRLPATVEQIECSAARNLTKPQLASLAEGRYLQQGENILITGATGCGKSWLACALGHQACLQGYKTAYLNMNRLIEKVTLSKLDGSYIKLLNHLERQTLIILDDFGLQPLTQEIRLTLLQLLEDRYGKKSIILTSQLPVAKWYEYIGDPTLADAIMDRMTANANRIELKGESLRRKKSKTNQ</sequence>
<dbReference type="SUPFAM" id="SSF52540">
    <property type="entry name" value="P-loop containing nucleoside triphosphate hydrolases"/>
    <property type="match status" value="1"/>
</dbReference>
<name>A0A1V9FGG4_9BACT</name>
<dbReference type="PANTHER" id="PTHR30050:SF4">
    <property type="entry name" value="ATP-BINDING PROTEIN RV3427C IN INSERTION SEQUENCE-RELATED"/>
    <property type="match status" value="1"/>
</dbReference>
<organism evidence="5 6">
    <name type="scientific">Niastella vici</name>
    <dbReference type="NCBI Taxonomy" id="1703345"/>
    <lineage>
        <taxon>Bacteria</taxon>
        <taxon>Pseudomonadati</taxon>
        <taxon>Bacteroidota</taxon>
        <taxon>Chitinophagia</taxon>
        <taxon>Chitinophagales</taxon>
        <taxon>Chitinophagaceae</taxon>
        <taxon>Niastella</taxon>
    </lineage>
</organism>
<comment type="similarity">
    <text evidence="1">Belongs to the IS21/IS1162 putative ATP-binding protein family.</text>
</comment>
<dbReference type="InterPro" id="IPR028350">
    <property type="entry name" value="DNAC/IstB-like"/>
</dbReference>
<dbReference type="EMBL" id="LVYD01000120">
    <property type="protein sequence ID" value="OQP57455.1"/>
    <property type="molecule type" value="Genomic_DNA"/>
</dbReference>
<evidence type="ECO:0000259" key="4">
    <source>
        <dbReference type="SMART" id="SM00382"/>
    </source>
</evidence>
<reference evidence="5 6" key="1">
    <citation type="submission" date="2016-03" db="EMBL/GenBank/DDBJ databases">
        <title>Niastella vici sp. nov., isolated from farmland soil.</title>
        <authorList>
            <person name="Chen L."/>
            <person name="Wang D."/>
            <person name="Yang S."/>
            <person name="Wang G."/>
        </authorList>
    </citation>
    <scope>NUCLEOTIDE SEQUENCE [LARGE SCALE GENOMIC DNA]</scope>
    <source>
        <strain evidence="5 6">DJ57</strain>
    </source>
</reference>
<dbReference type="Gene3D" id="3.40.50.300">
    <property type="entry name" value="P-loop containing nucleotide triphosphate hydrolases"/>
    <property type="match status" value="1"/>
</dbReference>
<dbReference type="InterPro" id="IPR047661">
    <property type="entry name" value="IstB"/>
</dbReference>
<proteinExistence type="inferred from homology"/>
<dbReference type="InterPro" id="IPR003593">
    <property type="entry name" value="AAA+_ATPase"/>
</dbReference>
<keyword evidence="2" id="KW-0547">Nucleotide-binding</keyword>
<protein>
    <submittedName>
        <fullName evidence="5">ATP-binding protein</fullName>
    </submittedName>
</protein>
<dbReference type="Proteomes" id="UP000192796">
    <property type="component" value="Unassembled WGS sequence"/>
</dbReference>
<dbReference type="Pfam" id="PF01695">
    <property type="entry name" value="IstB_IS21"/>
    <property type="match status" value="1"/>
</dbReference>
<dbReference type="GO" id="GO:0006260">
    <property type="term" value="P:DNA replication"/>
    <property type="evidence" value="ECO:0007669"/>
    <property type="project" value="TreeGrafter"/>
</dbReference>
<dbReference type="NCBIfam" id="NF038214">
    <property type="entry name" value="IS21_help_AAA"/>
    <property type="match status" value="1"/>
</dbReference>
<dbReference type="InterPro" id="IPR002611">
    <property type="entry name" value="IstB_ATP-bd"/>
</dbReference>
<evidence type="ECO:0000256" key="3">
    <source>
        <dbReference type="ARBA" id="ARBA00022840"/>
    </source>
</evidence>
<dbReference type="STRING" id="1703345.A3860_39855"/>
<dbReference type="RefSeq" id="WP_081155752.1">
    <property type="nucleotide sequence ID" value="NZ_LVYD01000120.1"/>
</dbReference>
<dbReference type="GO" id="GO:0005524">
    <property type="term" value="F:ATP binding"/>
    <property type="evidence" value="ECO:0007669"/>
    <property type="project" value="UniProtKB-KW"/>
</dbReference>
<evidence type="ECO:0000313" key="6">
    <source>
        <dbReference type="Proteomes" id="UP000192796"/>
    </source>
</evidence>
<comment type="caution">
    <text evidence="5">The sequence shown here is derived from an EMBL/GenBank/DDBJ whole genome shotgun (WGS) entry which is preliminary data.</text>
</comment>
<dbReference type="OrthoDB" id="8064373at2"/>
<dbReference type="AlphaFoldDB" id="A0A1V9FGG4"/>
<keyword evidence="6" id="KW-1185">Reference proteome</keyword>
<evidence type="ECO:0000256" key="2">
    <source>
        <dbReference type="ARBA" id="ARBA00022741"/>
    </source>
</evidence>
<dbReference type="PANTHER" id="PTHR30050">
    <property type="entry name" value="CHROMOSOMAL REPLICATION INITIATOR PROTEIN DNAA"/>
    <property type="match status" value="1"/>
</dbReference>
<dbReference type="SMART" id="SM00382">
    <property type="entry name" value="AAA"/>
    <property type="match status" value="1"/>
</dbReference>
<dbReference type="PIRSF" id="PIRSF003073">
    <property type="entry name" value="DNAC_TnpB_IstB"/>
    <property type="match status" value="1"/>
</dbReference>
<gene>
    <name evidence="5" type="ORF">A3860_39855</name>
</gene>
<evidence type="ECO:0000313" key="5">
    <source>
        <dbReference type="EMBL" id="OQP57455.1"/>
    </source>
</evidence>
<dbReference type="CDD" id="cd00009">
    <property type="entry name" value="AAA"/>
    <property type="match status" value="1"/>
</dbReference>
<keyword evidence="3 5" id="KW-0067">ATP-binding</keyword>